<comment type="similarity">
    <text evidence="1 4">Belongs to the acetyltransferase Eis family.</text>
</comment>
<feature type="active site" description="Proton acceptor; via carboxylate" evidence="4">
    <location>
        <position position="401"/>
    </location>
</feature>
<sequence length="401" mass="43196">MTDHDVRVLDAHEHRAAVNLVRHALHFPPVPEDDWPQVAPTYSEGRVWGAHAGDELVGTAASWASRLAVPGGRELPLAAVIRVGVRPDHTRRGVLSALMRHQLAEFRERGEVLAALHASEPVIYGRYGYGPATRARTVSVRAGRDAIHPEALSGRVSVVAPEDASDRVRAVYDRVGLVRPGMVARTDEWWTALYVRALATGANLRTAVHVGADGEDGFVTWKPLPCDNPTRGVVLQVEDLHAATPAAAAALWAFVLGIDLVKSVRAEGRPVDEPLEWLLTNPRLLSTEAVDDDLWVRLVDVPAALDARSWGEAEPVVVEVADRVLPDNAGRYRVAPDGVRRTDAPADLELDVAELGALYLGDVPPSVLASAGRIAVRDAAALARADRLFAVGGSPWCGSFF</sequence>
<dbReference type="Pfam" id="PF13527">
    <property type="entry name" value="Acetyltransf_9"/>
    <property type="match status" value="1"/>
</dbReference>
<evidence type="ECO:0000313" key="6">
    <source>
        <dbReference type="EMBL" id="MCP2257339.1"/>
    </source>
</evidence>
<keyword evidence="2 4" id="KW-0808">Transferase</keyword>
<dbReference type="InterPro" id="IPR000182">
    <property type="entry name" value="GNAT_dom"/>
</dbReference>
<dbReference type="SUPFAM" id="SSF55729">
    <property type="entry name" value="Acyl-CoA N-acyltransferases (Nat)"/>
    <property type="match status" value="1"/>
</dbReference>
<dbReference type="PANTHER" id="PTHR37817">
    <property type="entry name" value="N-ACETYLTRANSFERASE EIS"/>
    <property type="match status" value="1"/>
</dbReference>
<accession>A0ABT1HPA3</accession>
<dbReference type="PROSITE" id="PS51186">
    <property type="entry name" value="GNAT"/>
    <property type="match status" value="1"/>
</dbReference>
<feature type="binding site" evidence="4">
    <location>
        <begin position="119"/>
        <end position="120"/>
    </location>
    <ligand>
        <name>acetyl-CoA</name>
        <dbReference type="ChEBI" id="CHEBI:57288"/>
    </ligand>
</feature>
<dbReference type="NCBIfam" id="NF002367">
    <property type="entry name" value="PRK01346.1-4"/>
    <property type="match status" value="1"/>
</dbReference>
<comment type="caution">
    <text evidence="6">The sequence shown here is derived from an EMBL/GenBank/DDBJ whole genome shotgun (WGS) entry which is preliminary data.</text>
</comment>
<evidence type="ECO:0000256" key="4">
    <source>
        <dbReference type="HAMAP-Rule" id="MF_01812"/>
    </source>
</evidence>
<feature type="active site" description="Proton donor" evidence="4">
    <location>
        <position position="124"/>
    </location>
</feature>
<dbReference type="InterPro" id="IPR041380">
    <property type="entry name" value="Acetyltransf_17"/>
</dbReference>
<dbReference type="InterPro" id="IPR036527">
    <property type="entry name" value="SCP2_sterol-bd_dom_sf"/>
</dbReference>
<keyword evidence="7" id="KW-1185">Reference proteome</keyword>
<name>A0ABT1HPA3_STRSD</name>
<organism evidence="6 7">
    <name type="scientific">Streptoalloteichus tenebrarius (strain ATCC 17920 / DSM 40477 / JCM 4838 / CBS 697.72 / NBRC 16177 / NCIMB 11028 / NRRL B-12390 / A12253. 1 / ISP 5477)</name>
    <name type="common">Streptomyces tenebrarius</name>
    <dbReference type="NCBI Taxonomy" id="1933"/>
    <lineage>
        <taxon>Bacteria</taxon>
        <taxon>Bacillati</taxon>
        <taxon>Actinomycetota</taxon>
        <taxon>Actinomycetes</taxon>
        <taxon>Pseudonocardiales</taxon>
        <taxon>Pseudonocardiaceae</taxon>
        <taxon>Streptoalloteichus</taxon>
    </lineage>
</organism>
<dbReference type="InterPro" id="IPR016181">
    <property type="entry name" value="Acyl_CoA_acyltransferase"/>
</dbReference>
<feature type="binding site" evidence="4">
    <location>
        <begin position="83"/>
        <end position="85"/>
    </location>
    <ligand>
        <name>acetyl-CoA</name>
        <dbReference type="ChEBI" id="CHEBI:57288"/>
    </ligand>
</feature>
<feature type="domain" description="N-acetyltransferase" evidence="5">
    <location>
        <begin position="4"/>
        <end position="200"/>
    </location>
</feature>
<comment type="subunit">
    <text evidence="4">Homohexamer; trimer of dimers.</text>
</comment>
<dbReference type="InterPro" id="IPR025559">
    <property type="entry name" value="Eis_dom"/>
</dbReference>
<evidence type="ECO:0000256" key="3">
    <source>
        <dbReference type="ARBA" id="ARBA00023315"/>
    </source>
</evidence>
<dbReference type="InterPro" id="IPR051554">
    <property type="entry name" value="Acetyltransferase_Eis"/>
</dbReference>
<protein>
    <submittedName>
        <fullName evidence="6">Acetyltransferase</fullName>
    </submittedName>
</protein>
<dbReference type="Gene3D" id="3.40.630.30">
    <property type="match status" value="2"/>
</dbReference>
<dbReference type="HAMAP" id="MF_01812">
    <property type="entry name" value="Eis"/>
    <property type="match status" value="1"/>
</dbReference>
<evidence type="ECO:0000259" key="5">
    <source>
        <dbReference type="PROSITE" id="PS51186"/>
    </source>
</evidence>
<dbReference type="CDD" id="cd04301">
    <property type="entry name" value="NAT_SF"/>
    <property type="match status" value="1"/>
</dbReference>
<dbReference type="EMBL" id="JAMTCP010000003">
    <property type="protein sequence ID" value="MCP2257339.1"/>
    <property type="molecule type" value="Genomic_DNA"/>
</dbReference>
<gene>
    <name evidence="6" type="ORF">LX15_001024</name>
</gene>
<dbReference type="SUPFAM" id="SSF55718">
    <property type="entry name" value="SCP-like"/>
    <property type="match status" value="1"/>
</dbReference>
<dbReference type="RefSeq" id="WP_253668294.1">
    <property type="nucleotide sequence ID" value="NZ_JAMTCP010000003.1"/>
</dbReference>
<reference evidence="6 7" key="1">
    <citation type="submission" date="2022-06" db="EMBL/GenBank/DDBJ databases">
        <title>Genomic Encyclopedia of Archaeal and Bacterial Type Strains, Phase II (KMG-II): from individual species to whole genera.</title>
        <authorList>
            <person name="Goeker M."/>
        </authorList>
    </citation>
    <scope>NUCLEOTIDE SEQUENCE [LARGE SCALE GENOMIC DNA]</scope>
    <source>
        <strain evidence="6 7">DSM 40477</strain>
    </source>
</reference>
<evidence type="ECO:0000256" key="1">
    <source>
        <dbReference type="ARBA" id="ARBA00009213"/>
    </source>
</evidence>
<dbReference type="Proteomes" id="UP001205311">
    <property type="component" value="Unassembled WGS sequence"/>
</dbReference>
<dbReference type="InterPro" id="IPR022902">
    <property type="entry name" value="NAcTrfase_Eis"/>
</dbReference>
<dbReference type="Pfam" id="PF17668">
    <property type="entry name" value="Acetyltransf_17"/>
    <property type="match status" value="1"/>
</dbReference>
<proteinExistence type="inferred from homology"/>
<evidence type="ECO:0000313" key="7">
    <source>
        <dbReference type="Proteomes" id="UP001205311"/>
    </source>
</evidence>
<dbReference type="Pfam" id="PF13530">
    <property type="entry name" value="SCP2_2"/>
    <property type="match status" value="1"/>
</dbReference>
<dbReference type="PANTHER" id="PTHR37817:SF1">
    <property type="entry name" value="N-ACETYLTRANSFERASE EIS"/>
    <property type="match status" value="1"/>
</dbReference>
<keyword evidence="3 4" id="KW-0012">Acyltransferase</keyword>
<dbReference type="Gene3D" id="3.30.1050.10">
    <property type="entry name" value="SCP2 sterol-binding domain"/>
    <property type="match status" value="1"/>
</dbReference>
<feature type="binding site" evidence="4">
    <location>
        <begin position="91"/>
        <end position="96"/>
    </location>
    <ligand>
        <name>acetyl-CoA</name>
        <dbReference type="ChEBI" id="CHEBI:57288"/>
    </ligand>
</feature>
<evidence type="ECO:0000256" key="2">
    <source>
        <dbReference type="ARBA" id="ARBA00022679"/>
    </source>
</evidence>